<keyword evidence="3" id="KW-0479">Metal-binding</keyword>
<organism evidence="6 7">
    <name type="scientific">Thalassospira povalilytica</name>
    <dbReference type="NCBI Taxonomy" id="732237"/>
    <lineage>
        <taxon>Bacteria</taxon>
        <taxon>Pseudomonadati</taxon>
        <taxon>Pseudomonadota</taxon>
        <taxon>Alphaproteobacteria</taxon>
        <taxon>Rhodospirillales</taxon>
        <taxon>Thalassospiraceae</taxon>
        <taxon>Thalassospira</taxon>
    </lineage>
</organism>
<evidence type="ECO:0000256" key="5">
    <source>
        <dbReference type="SAM" id="MobiDB-lite"/>
    </source>
</evidence>
<evidence type="ECO:0000256" key="1">
    <source>
        <dbReference type="ARBA" id="ARBA00001946"/>
    </source>
</evidence>
<dbReference type="InterPro" id="IPR023198">
    <property type="entry name" value="PGP-like_dom2"/>
</dbReference>
<sequence length="273" mass="29284">MAQENEQENEQENIDGNEASNKDGRFAGNEDQRRPEQGPASPSSIAKLFDGCKVVLFDCDGVLVDSEPISLATLVDVLDHFGAPLSFREVADRFTGRSSSAPIDHIRSQTGTDISAEFKPFFYQKLFARYDTELAKISGIDLVLSALRSRDLAFCISSSSSVERLEKTMVVTGLGPWFSERIYSADFVKNGKPAPDLFLHACADMGFSPSSTIVIEDSVAGVTAAVSAGMKCIGFVGGGHYAGQETDATNRLYDAGADIVISDMTVLTAALAD</sequence>
<dbReference type="CDD" id="cd07526">
    <property type="entry name" value="HAD_BPGM_like"/>
    <property type="match status" value="1"/>
</dbReference>
<feature type="compositionally biased region" description="Basic and acidic residues" evidence="5">
    <location>
        <begin position="20"/>
        <end position="36"/>
    </location>
</feature>
<dbReference type="SFLD" id="SFLDS00003">
    <property type="entry name" value="Haloacid_Dehalogenase"/>
    <property type="match status" value="1"/>
</dbReference>
<evidence type="ECO:0000256" key="3">
    <source>
        <dbReference type="ARBA" id="ARBA00022723"/>
    </source>
</evidence>
<dbReference type="Gene3D" id="3.40.50.1000">
    <property type="entry name" value="HAD superfamily/HAD-like"/>
    <property type="match status" value="1"/>
</dbReference>
<comment type="similarity">
    <text evidence="2">Belongs to the HAD-like hydrolase superfamily. CbbY/CbbZ/Gph/YieH family.</text>
</comment>
<accession>A0ABX4R6H3</accession>
<comment type="cofactor">
    <cofactor evidence="1">
        <name>Mg(2+)</name>
        <dbReference type="ChEBI" id="CHEBI:18420"/>
    </cofactor>
</comment>
<gene>
    <name evidence="6" type="ORF">CU041_14110</name>
</gene>
<comment type="caution">
    <text evidence="6">The sequence shown here is derived from an EMBL/GenBank/DDBJ whole genome shotgun (WGS) entry which is preliminary data.</text>
</comment>
<evidence type="ECO:0000313" key="7">
    <source>
        <dbReference type="Proteomes" id="UP000233365"/>
    </source>
</evidence>
<evidence type="ECO:0000256" key="4">
    <source>
        <dbReference type="ARBA" id="ARBA00022842"/>
    </source>
</evidence>
<dbReference type="InterPro" id="IPR051600">
    <property type="entry name" value="Beta-PGM-like"/>
</dbReference>
<dbReference type="InterPro" id="IPR023214">
    <property type="entry name" value="HAD_sf"/>
</dbReference>
<dbReference type="Proteomes" id="UP000233365">
    <property type="component" value="Unassembled WGS sequence"/>
</dbReference>
<dbReference type="EMBL" id="PGTS01000005">
    <property type="protein sequence ID" value="PKR48861.1"/>
    <property type="molecule type" value="Genomic_DNA"/>
</dbReference>
<protein>
    <submittedName>
        <fullName evidence="6">HAD family phosphatase</fullName>
    </submittedName>
</protein>
<dbReference type="InterPro" id="IPR036412">
    <property type="entry name" value="HAD-like_sf"/>
</dbReference>
<evidence type="ECO:0000313" key="6">
    <source>
        <dbReference type="EMBL" id="PKR48861.1"/>
    </source>
</evidence>
<keyword evidence="7" id="KW-1185">Reference proteome</keyword>
<dbReference type="RefSeq" id="WP_101247406.1">
    <property type="nucleotide sequence ID" value="NZ_PGTS01000005.1"/>
</dbReference>
<feature type="region of interest" description="Disordered" evidence="5">
    <location>
        <begin position="1"/>
        <end position="42"/>
    </location>
</feature>
<dbReference type="PANTHER" id="PTHR46193">
    <property type="entry name" value="6-PHOSPHOGLUCONATE PHOSPHATASE"/>
    <property type="match status" value="1"/>
</dbReference>
<proteinExistence type="inferred from homology"/>
<dbReference type="InterPro" id="IPR006439">
    <property type="entry name" value="HAD-SF_hydro_IA"/>
</dbReference>
<feature type="compositionally biased region" description="Acidic residues" evidence="5">
    <location>
        <begin position="1"/>
        <end position="15"/>
    </location>
</feature>
<name>A0ABX4R6H3_9PROT</name>
<dbReference type="PANTHER" id="PTHR46193:SF10">
    <property type="entry name" value="6-PHOSPHOGLUCONATE PHOSPHATASE"/>
    <property type="match status" value="1"/>
</dbReference>
<dbReference type="InterPro" id="IPR041492">
    <property type="entry name" value="HAD_2"/>
</dbReference>
<reference evidence="6 7" key="1">
    <citation type="submission" date="2017-11" db="EMBL/GenBank/DDBJ databases">
        <title>Biodiversity and function of Thalassospira species in the particle-attached aromatic-hydrocarbon-degrading consortia from the surface seawater of the China South Sea.</title>
        <authorList>
            <person name="Dong C."/>
            <person name="Liu R."/>
            <person name="Shao Z."/>
        </authorList>
    </citation>
    <scope>NUCLEOTIDE SEQUENCE [LARGE SCALE GENOMIC DNA]</scope>
    <source>
        <strain evidence="6 7">139Z-12</strain>
    </source>
</reference>
<dbReference type="SUPFAM" id="SSF56784">
    <property type="entry name" value="HAD-like"/>
    <property type="match status" value="1"/>
</dbReference>
<dbReference type="NCBIfam" id="TIGR01509">
    <property type="entry name" value="HAD-SF-IA-v3"/>
    <property type="match status" value="1"/>
</dbReference>
<dbReference type="Pfam" id="PF13419">
    <property type="entry name" value="HAD_2"/>
    <property type="match status" value="1"/>
</dbReference>
<evidence type="ECO:0000256" key="2">
    <source>
        <dbReference type="ARBA" id="ARBA00006171"/>
    </source>
</evidence>
<dbReference type="Gene3D" id="1.10.150.240">
    <property type="entry name" value="Putative phosphatase, domain 2"/>
    <property type="match status" value="1"/>
</dbReference>
<keyword evidence="4" id="KW-0460">Magnesium</keyword>
<dbReference type="SFLD" id="SFLDG01129">
    <property type="entry name" value="C1.5:_HAD__Beta-PGM__Phosphata"/>
    <property type="match status" value="1"/>
</dbReference>